<sequence length="121" mass="13567">MKVLIVEDDAAYQKILKDTLEKEHLEVIIASDGKQGIREIAKNRPDIILLDIVLPGDMNGFDVLEQLKADIKTRKIPVIVITNLGSEEKVAKEIGTSFYFVKSETSIDQIVEKVKQLCNIS</sequence>
<dbReference type="AlphaFoldDB" id="A0A1F7YTD5"/>
<evidence type="ECO:0000259" key="4">
    <source>
        <dbReference type="PROSITE" id="PS50110"/>
    </source>
</evidence>
<protein>
    <recommendedName>
        <fullName evidence="4">Response regulatory domain-containing protein</fullName>
    </recommendedName>
</protein>
<evidence type="ECO:0000313" key="5">
    <source>
        <dbReference type="EMBL" id="OGM30179.1"/>
    </source>
</evidence>
<reference evidence="5 6" key="1">
    <citation type="journal article" date="2016" name="Nat. Commun.">
        <title>Thousands of microbial genomes shed light on interconnected biogeochemical processes in an aquifer system.</title>
        <authorList>
            <person name="Anantharaman K."/>
            <person name="Brown C.T."/>
            <person name="Hug L.A."/>
            <person name="Sharon I."/>
            <person name="Castelle C.J."/>
            <person name="Probst A.J."/>
            <person name="Thomas B.C."/>
            <person name="Singh A."/>
            <person name="Wilkins M.J."/>
            <person name="Karaoz U."/>
            <person name="Brodie E.L."/>
            <person name="Williams K.H."/>
            <person name="Hubbard S.S."/>
            <person name="Banfield J.F."/>
        </authorList>
    </citation>
    <scope>NUCLEOTIDE SEQUENCE [LARGE SCALE GENOMIC DNA]</scope>
</reference>
<accession>A0A1F7YTD5</accession>
<organism evidence="5 6">
    <name type="scientific">Candidatus Woesebacteria bacterium RIFCSPHIGHO2_01_FULL_41_10</name>
    <dbReference type="NCBI Taxonomy" id="1802500"/>
    <lineage>
        <taxon>Bacteria</taxon>
        <taxon>Candidatus Woeseibacteriota</taxon>
    </lineage>
</organism>
<name>A0A1F7YTD5_9BACT</name>
<dbReference type="InterPro" id="IPR050595">
    <property type="entry name" value="Bact_response_regulator"/>
</dbReference>
<feature type="domain" description="Response regulatory" evidence="4">
    <location>
        <begin position="2"/>
        <end position="117"/>
    </location>
</feature>
<dbReference type="STRING" id="1802500.A2801_00335"/>
<dbReference type="GO" id="GO:0000160">
    <property type="term" value="P:phosphorelay signal transduction system"/>
    <property type="evidence" value="ECO:0007669"/>
    <property type="project" value="UniProtKB-KW"/>
</dbReference>
<dbReference type="InterPro" id="IPR011006">
    <property type="entry name" value="CheY-like_superfamily"/>
</dbReference>
<dbReference type="InterPro" id="IPR001789">
    <property type="entry name" value="Sig_transdc_resp-reg_receiver"/>
</dbReference>
<dbReference type="PROSITE" id="PS50110">
    <property type="entry name" value="RESPONSE_REGULATORY"/>
    <property type="match status" value="1"/>
</dbReference>
<evidence type="ECO:0000313" key="6">
    <source>
        <dbReference type="Proteomes" id="UP000177263"/>
    </source>
</evidence>
<evidence type="ECO:0000256" key="3">
    <source>
        <dbReference type="PROSITE-ProRule" id="PRU00169"/>
    </source>
</evidence>
<dbReference type="EMBL" id="MGGM01000003">
    <property type="protein sequence ID" value="OGM30179.1"/>
    <property type="molecule type" value="Genomic_DNA"/>
</dbReference>
<dbReference type="SUPFAM" id="SSF52172">
    <property type="entry name" value="CheY-like"/>
    <property type="match status" value="1"/>
</dbReference>
<feature type="modified residue" description="4-aspartylphosphate" evidence="3">
    <location>
        <position position="51"/>
    </location>
</feature>
<dbReference type="SMART" id="SM00448">
    <property type="entry name" value="REC"/>
    <property type="match status" value="1"/>
</dbReference>
<keyword evidence="1 3" id="KW-0597">Phosphoprotein</keyword>
<dbReference type="Proteomes" id="UP000177263">
    <property type="component" value="Unassembled WGS sequence"/>
</dbReference>
<comment type="caution">
    <text evidence="5">The sequence shown here is derived from an EMBL/GenBank/DDBJ whole genome shotgun (WGS) entry which is preliminary data.</text>
</comment>
<dbReference type="PANTHER" id="PTHR44591">
    <property type="entry name" value="STRESS RESPONSE REGULATOR PROTEIN 1"/>
    <property type="match status" value="1"/>
</dbReference>
<gene>
    <name evidence="5" type="ORF">A2801_00335</name>
</gene>
<dbReference type="Gene3D" id="3.40.50.2300">
    <property type="match status" value="1"/>
</dbReference>
<dbReference type="PANTHER" id="PTHR44591:SF14">
    <property type="entry name" value="PROTEIN PILG"/>
    <property type="match status" value="1"/>
</dbReference>
<dbReference type="Pfam" id="PF00072">
    <property type="entry name" value="Response_reg"/>
    <property type="match status" value="1"/>
</dbReference>
<proteinExistence type="predicted"/>
<evidence type="ECO:0000256" key="2">
    <source>
        <dbReference type="ARBA" id="ARBA00023012"/>
    </source>
</evidence>
<evidence type="ECO:0000256" key="1">
    <source>
        <dbReference type="ARBA" id="ARBA00022553"/>
    </source>
</evidence>
<keyword evidence="2" id="KW-0902">Two-component regulatory system</keyword>